<accession>A0A0R2AWS4</accession>
<dbReference type="Pfam" id="PF13419">
    <property type="entry name" value="HAD_2"/>
    <property type="match status" value="1"/>
</dbReference>
<dbReference type="Gene3D" id="3.40.50.1000">
    <property type="entry name" value="HAD superfamily/HAD-like"/>
    <property type="match status" value="1"/>
</dbReference>
<dbReference type="RefSeq" id="WP_057894180.1">
    <property type="nucleotide sequence ID" value="NZ_AYZQ01000002.1"/>
</dbReference>
<dbReference type="InterPro" id="IPR036412">
    <property type="entry name" value="HAD-like_sf"/>
</dbReference>
<dbReference type="STRING" id="1423727.FC34_GL000879"/>
<dbReference type="GO" id="GO:0005829">
    <property type="term" value="C:cytosol"/>
    <property type="evidence" value="ECO:0007669"/>
    <property type="project" value="TreeGrafter"/>
</dbReference>
<proteinExistence type="predicted"/>
<dbReference type="EMBL" id="AYZQ01000002">
    <property type="protein sequence ID" value="KRM71902.1"/>
    <property type="molecule type" value="Genomic_DNA"/>
</dbReference>
<evidence type="ECO:0000313" key="2">
    <source>
        <dbReference type="Proteomes" id="UP000051672"/>
    </source>
</evidence>
<dbReference type="GO" id="GO:0006281">
    <property type="term" value="P:DNA repair"/>
    <property type="evidence" value="ECO:0007669"/>
    <property type="project" value="TreeGrafter"/>
</dbReference>
<dbReference type="InterPro" id="IPR050155">
    <property type="entry name" value="HAD-like_hydrolase_sf"/>
</dbReference>
<dbReference type="NCBIfam" id="TIGR01549">
    <property type="entry name" value="HAD-SF-IA-v1"/>
    <property type="match status" value="1"/>
</dbReference>
<dbReference type="AlphaFoldDB" id="A0A0R2AWS4"/>
<dbReference type="PANTHER" id="PTHR43434:SF26">
    <property type="entry name" value="PYROPHOSPHATASE PPAX"/>
    <property type="match status" value="1"/>
</dbReference>
<name>A0A0R2AWS4_9LACO</name>
<dbReference type="PANTHER" id="PTHR43434">
    <property type="entry name" value="PHOSPHOGLYCOLATE PHOSPHATASE"/>
    <property type="match status" value="1"/>
</dbReference>
<dbReference type="SFLD" id="SFLDG01129">
    <property type="entry name" value="C1.5:_HAD__Beta-PGM__Phosphata"/>
    <property type="match status" value="1"/>
</dbReference>
<dbReference type="Gene3D" id="1.10.150.240">
    <property type="entry name" value="Putative phosphatase, domain 2"/>
    <property type="match status" value="1"/>
</dbReference>
<comment type="caution">
    <text evidence="1">The sequence shown here is derived from an EMBL/GenBank/DDBJ whole genome shotgun (WGS) entry which is preliminary data.</text>
</comment>
<reference evidence="1 2" key="1">
    <citation type="journal article" date="2015" name="Genome Announc.">
        <title>Expanding the biotechnology potential of lactobacilli through comparative genomics of 213 strains and associated genera.</title>
        <authorList>
            <person name="Sun Z."/>
            <person name="Harris H.M."/>
            <person name="McCann A."/>
            <person name="Guo C."/>
            <person name="Argimon S."/>
            <person name="Zhang W."/>
            <person name="Yang X."/>
            <person name="Jeffery I.B."/>
            <person name="Cooney J.C."/>
            <person name="Kagawa T.F."/>
            <person name="Liu W."/>
            <person name="Song Y."/>
            <person name="Salvetti E."/>
            <person name="Wrobel A."/>
            <person name="Rasinkangas P."/>
            <person name="Parkhill J."/>
            <person name="Rea M.C."/>
            <person name="O'Sullivan O."/>
            <person name="Ritari J."/>
            <person name="Douillard F.P."/>
            <person name="Paul Ross R."/>
            <person name="Yang R."/>
            <person name="Briner A.E."/>
            <person name="Felis G.E."/>
            <person name="de Vos W.M."/>
            <person name="Barrangou R."/>
            <person name="Klaenhammer T.R."/>
            <person name="Caufield P.W."/>
            <person name="Cui Y."/>
            <person name="Zhang H."/>
            <person name="O'Toole P.W."/>
        </authorList>
    </citation>
    <scope>NUCLEOTIDE SEQUENCE [LARGE SCALE GENOMIC DNA]</scope>
    <source>
        <strain evidence="1 2">DSM 23927</strain>
    </source>
</reference>
<dbReference type="InterPro" id="IPR023198">
    <property type="entry name" value="PGP-like_dom2"/>
</dbReference>
<dbReference type="InterPro" id="IPR041492">
    <property type="entry name" value="HAD_2"/>
</dbReference>
<dbReference type="InterPro" id="IPR006439">
    <property type="entry name" value="HAD-SF_hydro_IA"/>
</dbReference>
<dbReference type="GO" id="GO:0008967">
    <property type="term" value="F:phosphoglycolate phosphatase activity"/>
    <property type="evidence" value="ECO:0007669"/>
    <property type="project" value="TreeGrafter"/>
</dbReference>
<dbReference type="SUPFAM" id="SSF56784">
    <property type="entry name" value="HAD-like"/>
    <property type="match status" value="1"/>
</dbReference>
<gene>
    <name evidence="1" type="ORF">FC34_GL000879</name>
</gene>
<dbReference type="PATRIC" id="fig|1423727.3.peg.885"/>
<dbReference type="SFLD" id="SFLDS00003">
    <property type="entry name" value="Haloacid_Dehalogenase"/>
    <property type="match status" value="1"/>
</dbReference>
<keyword evidence="2" id="KW-1185">Reference proteome</keyword>
<organism evidence="1 2">
    <name type="scientific">Lacticaseibacillus brantae DSM 23927</name>
    <dbReference type="NCBI Taxonomy" id="1423727"/>
    <lineage>
        <taxon>Bacteria</taxon>
        <taxon>Bacillati</taxon>
        <taxon>Bacillota</taxon>
        <taxon>Bacilli</taxon>
        <taxon>Lactobacillales</taxon>
        <taxon>Lactobacillaceae</taxon>
        <taxon>Lacticaseibacillus</taxon>
    </lineage>
</organism>
<sequence>MQTYIFDIDGTLIDSVGMYLDGLQKTLRRYGKDYAKEDLTFTNGIPATESLPELGFTSEEIPEVFDQWSQDSAQFADEVDYFPGVKDVLVQLHQHSKLGIVTSKDAQQFAEDDAVFHFSDLVDTVVVAGDAKRNKPFGDPIVLAMERLGGSPENTVFVGDTIADAQAAHDAEVPFALATWTTPVNPAFEPIAYPLDTPADLLKLS</sequence>
<dbReference type="InterPro" id="IPR023214">
    <property type="entry name" value="HAD_sf"/>
</dbReference>
<protein>
    <submittedName>
        <fullName evidence="1">Inorganic diphosphatase</fullName>
    </submittedName>
</protein>
<dbReference type="OrthoDB" id="9792518at2"/>
<dbReference type="Proteomes" id="UP000051672">
    <property type="component" value="Unassembled WGS sequence"/>
</dbReference>
<evidence type="ECO:0000313" key="1">
    <source>
        <dbReference type="EMBL" id="KRM71902.1"/>
    </source>
</evidence>